<dbReference type="RefSeq" id="WP_418890417.1">
    <property type="nucleotide sequence ID" value="NZ_JBEUWX010000002.1"/>
</dbReference>
<keyword evidence="2" id="KW-1185">Reference proteome</keyword>
<sequence length="41" mass="4686">MPGQFFRFYVKRLEASRVRGFGLIDLTNTVIAVTDDLLRLG</sequence>
<gene>
    <name evidence="1" type="ORF">ABCS64_02825</name>
</gene>
<comment type="caution">
    <text evidence="1">The sequence shown here is derived from an EMBL/GenBank/DDBJ whole genome shotgun (WGS) entry which is preliminary data.</text>
</comment>
<reference evidence="2" key="1">
    <citation type="submission" date="2024-06" db="EMBL/GenBank/DDBJ databases">
        <title>Radixoralia hellwigii gen. nov., sp nov., isolated from a root canal in the human oral cavity.</title>
        <authorList>
            <person name="Bartsch S."/>
            <person name="Wittmer A."/>
            <person name="Schulz A.-K."/>
            <person name="Neumann-Schaal M."/>
            <person name="Wolf J."/>
            <person name="Gronow S."/>
            <person name="Tennert C."/>
            <person name="Haecker G."/>
            <person name="Cieplik F."/>
            <person name="Al-Ahmad A."/>
        </authorList>
    </citation>
    <scope>NUCLEOTIDE SEQUENCE [LARGE SCALE GENOMIC DNA]</scope>
    <source>
        <strain evidence="2">Wk13</strain>
    </source>
</reference>
<organism evidence="1 2">
    <name type="scientific">Dentiradicibacter hellwigii</name>
    <dbReference type="NCBI Taxonomy" id="3149053"/>
    <lineage>
        <taxon>Bacteria</taxon>
        <taxon>Pseudomonadati</taxon>
        <taxon>Pseudomonadota</taxon>
        <taxon>Betaproteobacteria</taxon>
        <taxon>Rhodocyclales</taxon>
        <taxon>Rhodocyclaceae</taxon>
        <taxon>Dentiradicibacter</taxon>
    </lineage>
</organism>
<evidence type="ECO:0000313" key="1">
    <source>
        <dbReference type="EMBL" id="MFA9949272.1"/>
    </source>
</evidence>
<name>A0ABV4UCJ4_9RHOO</name>
<protein>
    <submittedName>
        <fullName evidence="1">Uncharacterized protein</fullName>
    </submittedName>
</protein>
<accession>A0ABV4UCJ4</accession>
<dbReference type="EMBL" id="JBEUWX010000002">
    <property type="protein sequence ID" value="MFA9949272.1"/>
    <property type="molecule type" value="Genomic_DNA"/>
</dbReference>
<proteinExistence type="predicted"/>
<dbReference type="Proteomes" id="UP001574673">
    <property type="component" value="Unassembled WGS sequence"/>
</dbReference>
<evidence type="ECO:0000313" key="2">
    <source>
        <dbReference type="Proteomes" id="UP001574673"/>
    </source>
</evidence>